<keyword evidence="1 4" id="KW-0328">Glycosyltransferase</keyword>
<dbReference type="InterPro" id="IPR050076">
    <property type="entry name" value="ArchSynthase1/Queuine_TRR"/>
</dbReference>
<feature type="binding site" evidence="4">
    <location>
        <position position="327"/>
    </location>
    <ligand>
        <name>Zn(2+)</name>
        <dbReference type="ChEBI" id="CHEBI:29105"/>
    </ligand>
</feature>
<keyword evidence="3 4" id="KW-0819">tRNA processing</keyword>
<feature type="binding site" evidence="4">
    <location>
        <position position="329"/>
    </location>
    <ligand>
        <name>Zn(2+)</name>
        <dbReference type="ChEBI" id="CHEBI:29105"/>
    </ligand>
</feature>
<dbReference type="NCBIfam" id="TIGR00430">
    <property type="entry name" value="Q_tRNA_tgt"/>
    <property type="match status" value="1"/>
</dbReference>
<feature type="binding site" evidence="4">
    <location>
        <position position="146"/>
    </location>
    <ligand>
        <name>substrate</name>
    </ligand>
</feature>
<reference evidence="7" key="1">
    <citation type="submission" date="2017-09" db="EMBL/GenBank/DDBJ databases">
        <title>Depth-based differentiation of microbial function through sediment-hosted aquifers and enrichment of novel symbionts in the deep terrestrial subsurface.</title>
        <authorList>
            <person name="Probst A.J."/>
            <person name="Ladd B."/>
            <person name="Jarett J.K."/>
            <person name="Geller-Mcgrath D.E."/>
            <person name="Sieber C.M.K."/>
            <person name="Emerson J.B."/>
            <person name="Anantharaman K."/>
            <person name="Thomas B.C."/>
            <person name="Malmstrom R."/>
            <person name="Stieglmeier M."/>
            <person name="Klingl A."/>
            <person name="Woyke T."/>
            <person name="Ryan C.M."/>
            <person name="Banfield J.F."/>
        </authorList>
    </citation>
    <scope>NUCLEOTIDE SEQUENCE [LARGE SCALE GENOMIC DNA]</scope>
</reference>
<comment type="cofactor">
    <cofactor evidence="4">
        <name>Zn(2+)</name>
        <dbReference type="ChEBI" id="CHEBI:29105"/>
    </cofactor>
    <text evidence="4">Binds 1 zinc ion per subunit.</text>
</comment>
<gene>
    <name evidence="4" type="primary">tgt</name>
    <name evidence="6" type="ORF">COT92_03530</name>
</gene>
<feature type="domain" description="tRNA-guanine(15) transglycosylase-like" evidence="5">
    <location>
        <begin position="13"/>
        <end position="385"/>
    </location>
</feature>
<dbReference type="InterPro" id="IPR002616">
    <property type="entry name" value="tRNA_ribo_trans-like"/>
</dbReference>
<keyword evidence="2 4" id="KW-0808">Transferase</keyword>
<evidence type="ECO:0000313" key="6">
    <source>
        <dbReference type="EMBL" id="PIR95999.1"/>
    </source>
</evidence>
<feature type="active site" description="Nucleophile" evidence="4">
    <location>
        <position position="274"/>
    </location>
</feature>
<feature type="binding site" evidence="4">
    <location>
        <begin position="92"/>
        <end position="96"/>
    </location>
    <ligand>
        <name>substrate</name>
    </ligand>
</feature>
<feature type="binding site" evidence="4">
    <location>
        <position position="197"/>
    </location>
    <ligand>
        <name>substrate</name>
    </ligand>
</feature>
<evidence type="ECO:0000256" key="1">
    <source>
        <dbReference type="ARBA" id="ARBA00022676"/>
    </source>
</evidence>
<dbReference type="GO" id="GO:0005737">
    <property type="term" value="C:cytoplasm"/>
    <property type="evidence" value="ECO:0007669"/>
    <property type="project" value="TreeGrafter"/>
</dbReference>
<dbReference type="PANTHER" id="PTHR46499">
    <property type="entry name" value="QUEUINE TRNA-RIBOSYLTRANSFERASE"/>
    <property type="match status" value="1"/>
</dbReference>
<dbReference type="EMBL" id="PFAK01000058">
    <property type="protein sequence ID" value="PIR95999.1"/>
    <property type="molecule type" value="Genomic_DNA"/>
</dbReference>
<feature type="binding site" evidence="4">
    <location>
        <position position="358"/>
    </location>
    <ligand>
        <name>Zn(2+)</name>
        <dbReference type="ChEBI" id="CHEBI:29105"/>
    </ligand>
</feature>
<evidence type="ECO:0000313" key="7">
    <source>
        <dbReference type="Proteomes" id="UP000230922"/>
    </source>
</evidence>
<dbReference type="Proteomes" id="UP000230922">
    <property type="component" value="Unassembled WGS sequence"/>
</dbReference>
<dbReference type="UniPathway" id="UPA00392"/>
<evidence type="ECO:0000256" key="3">
    <source>
        <dbReference type="ARBA" id="ARBA00022694"/>
    </source>
</evidence>
<dbReference type="HAMAP" id="MF_00168">
    <property type="entry name" value="Q_tRNA_Tgt"/>
    <property type="match status" value="1"/>
</dbReference>
<keyword evidence="4" id="KW-0479">Metal-binding</keyword>
<protein>
    <recommendedName>
        <fullName evidence="4">Queuine tRNA-ribosyltransferase</fullName>
        <ecNumber evidence="4">2.4.2.29</ecNumber>
    </recommendedName>
    <alternativeName>
        <fullName evidence="4">Guanine insertion enzyme</fullName>
    </alternativeName>
    <alternativeName>
        <fullName evidence="4">tRNA-guanine transglycosylase</fullName>
    </alternativeName>
</protein>
<organism evidence="6 7">
    <name type="scientific">Candidatus Doudnabacteria bacterium CG10_big_fil_rev_8_21_14_0_10_42_18</name>
    <dbReference type="NCBI Taxonomy" id="1974552"/>
    <lineage>
        <taxon>Bacteria</taxon>
        <taxon>Candidatus Doudnaibacteriota</taxon>
    </lineage>
</organism>
<feature type="active site" description="Proton acceptor" evidence="4">
    <location>
        <position position="92"/>
    </location>
</feature>
<feature type="binding site" evidence="4">
    <location>
        <position position="332"/>
    </location>
    <ligand>
        <name>Zn(2+)</name>
        <dbReference type="ChEBI" id="CHEBI:29105"/>
    </ligand>
</feature>
<dbReference type="InterPro" id="IPR036511">
    <property type="entry name" value="TGT-like_sf"/>
</dbReference>
<feature type="region of interest" description="RNA binding; important for wobble base 34 recognition" evidence="4">
    <location>
        <begin position="279"/>
        <end position="283"/>
    </location>
</feature>
<comment type="subunit">
    <text evidence="4">Homodimer. Within each dimer, one monomer is responsible for RNA recognition and catalysis, while the other monomer binds to the replacement base PreQ1.</text>
</comment>
<comment type="function">
    <text evidence="4">Catalyzes the base-exchange of a guanine (G) residue with the queuine precursor 7-aminomethyl-7-deazaguanine (PreQ1) at position 34 (anticodon wobble position) in tRNAs with GU(N) anticodons (tRNA-Asp, -Asn, -His and -Tyr). Catalysis occurs through a double-displacement mechanism. The nucleophile active site attacks the C1' of nucleotide 34 to detach the guanine base from the RNA, forming a covalent enzyme-RNA intermediate. The proton acceptor active site deprotonates the incoming PreQ1, allowing a nucleophilic attack on the C1' of the ribose to form the product. After dissociation, two additional enzymatic reactions on the tRNA convert PreQ1 to queuine (Q), resulting in the hypermodified nucleoside queuosine (7-(((4,5-cis-dihydroxy-2-cyclopenten-1-yl)amino)methyl)-7-deazaguanosine).</text>
</comment>
<feature type="binding site" evidence="4">
    <location>
        <position position="224"/>
    </location>
    <ligand>
        <name>substrate</name>
    </ligand>
</feature>
<dbReference type="Gene3D" id="3.20.20.105">
    <property type="entry name" value="Queuine tRNA-ribosyltransferase-like"/>
    <property type="match status" value="1"/>
</dbReference>
<dbReference type="GO" id="GO:0008479">
    <property type="term" value="F:tRNA-guanosine(34) queuine transglycosylase activity"/>
    <property type="evidence" value="ECO:0007669"/>
    <property type="project" value="UniProtKB-UniRule"/>
</dbReference>
<comment type="pathway">
    <text evidence="4">tRNA modification; tRNA-queuosine biosynthesis.</text>
</comment>
<dbReference type="GO" id="GO:0008616">
    <property type="term" value="P:tRNA queuosine(34) biosynthetic process"/>
    <property type="evidence" value="ECO:0007669"/>
    <property type="project" value="UniProtKB-UniRule"/>
</dbReference>
<comment type="catalytic activity">
    <reaction evidence="4">
        <text>7-aminomethyl-7-carbaguanine + guanosine(34) in tRNA = 7-aminomethyl-7-carbaguanosine(34) in tRNA + guanine</text>
        <dbReference type="Rhea" id="RHEA:24104"/>
        <dbReference type="Rhea" id="RHEA-COMP:10341"/>
        <dbReference type="Rhea" id="RHEA-COMP:10342"/>
        <dbReference type="ChEBI" id="CHEBI:16235"/>
        <dbReference type="ChEBI" id="CHEBI:58703"/>
        <dbReference type="ChEBI" id="CHEBI:74269"/>
        <dbReference type="ChEBI" id="CHEBI:82833"/>
        <dbReference type="EC" id="2.4.2.29"/>
    </reaction>
</comment>
<comment type="similarity">
    <text evidence="4">Belongs to the queuine tRNA-ribosyltransferase family.</text>
</comment>
<keyword evidence="4" id="KW-0862">Zinc</keyword>
<sequence length="393" mass="43879">MQYFEIQKSDPASKARTGIIHTAHGDIKTPAFLPIGTKGAVKAITSEELKFWGADIILANTYHLWQRPGDHLIYKAGGLHKFMNWKGPIFTDSGGFQVFSLAKIRKVMEAGVLFKFDMDGREEMLSPEKSVGIQANLGSDIALILDDFPGFPFDYERSKVSIALTKRWAERAIKEYKKIIEYGDPINPGQKLWGIVQGASFSDLREQSAKDMAGLGFEAFAIGGVAVGEPHEEMLKAVSYVIPHLPVSAPKHLLGVGTPFDIVKAVAEGCDTFDCVIPTREARHGRLYISCTSARPCRSATGGEGYSTIDIRLEKYKEDFTPVDNSCNCYLCLNHNRAYLRHLFATGEPLAIRLATMHNLRFYLNLMENIRKAITYEYFEEMAGDYKEVSSKN</sequence>
<accession>A0A2H0VCB0</accession>
<evidence type="ECO:0000259" key="5">
    <source>
        <dbReference type="Pfam" id="PF01702"/>
    </source>
</evidence>
<evidence type="ECO:0000256" key="2">
    <source>
        <dbReference type="ARBA" id="ARBA00022679"/>
    </source>
</evidence>
<proteinExistence type="inferred from homology"/>
<comment type="caution">
    <text evidence="6">The sequence shown here is derived from an EMBL/GenBank/DDBJ whole genome shotgun (WGS) entry which is preliminary data.</text>
</comment>
<keyword evidence="4" id="KW-0671">Queuosine biosynthesis</keyword>
<dbReference type="NCBIfam" id="TIGR00449">
    <property type="entry name" value="tgt_general"/>
    <property type="match status" value="1"/>
</dbReference>
<dbReference type="AlphaFoldDB" id="A0A2H0VCB0"/>
<dbReference type="SUPFAM" id="SSF51713">
    <property type="entry name" value="tRNA-guanine transglycosylase"/>
    <property type="match status" value="1"/>
</dbReference>
<dbReference type="Pfam" id="PF01702">
    <property type="entry name" value="TGT"/>
    <property type="match status" value="1"/>
</dbReference>
<dbReference type="EC" id="2.4.2.29" evidence="4"/>
<dbReference type="PANTHER" id="PTHR46499:SF1">
    <property type="entry name" value="QUEUINE TRNA-RIBOSYLTRANSFERASE"/>
    <property type="match status" value="1"/>
</dbReference>
<evidence type="ECO:0000256" key="4">
    <source>
        <dbReference type="HAMAP-Rule" id="MF_00168"/>
    </source>
</evidence>
<feature type="region of interest" description="RNA binding" evidence="4">
    <location>
        <begin position="255"/>
        <end position="261"/>
    </location>
</feature>
<dbReference type="InterPro" id="IPR004803">
    <property type="entry name" value="TGT"/>
</dbReference>
<dbReference type="GO" id="GO:0046872">
    <property type="term" value="F:metal ion binding"/>
    <property type="evidence" value="ECO:0007669"/>
    <property type="project" value="UniProtKB-KW"/>
</dbReference>
<name>A0A2H0VCB0_9BACT</name>